<evidence type="ECO:0000313" key="3">
    <source>
        <dbReference type="EMBL" id="MFE4108639.1"/>
    </source>
</evidence>
<dbReference type="InterPro" id="IPR047951">
    <property type="entry name" value="Transpos_ISL3"/>
</dbReference>
<dbReference type="PANTHER" id="PTHR33498">
    <property type="entry name" value="TRANSPOSASE FOR INSERTION SEQUENCE ELEMENT IS1557"/>
    <property type="match status" value="1"/>
</dbReference>
<protein>
    <submittedName>
        <fullName evidence="3">Transposase</fullName>
    </submittedName>
</protein>
<dbReference type="PROSITE" id="PS50531">
    <property type="entry name" value="HTH_IS21"/>
    <property type="match status" value="1"/>
</dbReference>
<gene>
    <name evidence="2" type="ORF">ACFVKH_20330</name>
    <name evidence="3" type="ORF">ACFVKH_20375</name>
</gene>
<evidence type="ECO:0000259" key="1">
    <source>
        <dbReference type="PROSITE" id="PS50531"/>
    </source>
</evidence>
<accession>A0ABW6IMW7</accession>
<keyword evidence="4" id="KW-1185">Reference proteome</keyword>
<evidence type="ECO:0000313" key="4">
    <source>
        <dbReference type="Proteomes" id="UP001600165"/>
    </source>
</evidence>
<dbReference type="Pfam" id="PF01610">
    <property type="entry name" value="DDE_Tnp_ISL3"/>
    <property type="match status" value="1"/>
</dbReference>
<proteinExistence type="predicted"/>
<name>A0ABW6IMW7_9CYAN</name>
<dbReference type="InterPro" id="IPR002560">
    <property type="entry name" value="Transposase_DDE"/>
</dbReference>
<dbReference type="EMBL" id="JBHZOL010000121">
    <property type="protein sequence ID" value="MFE4108630.1"/>
    <property type="molecule type" value="Genomic_DNA"/>
</dbReference>
<sequence length="271" mass="31921">MPLPQPTHPHCIGVDDFAFRKGQRYGTVIIDHERQRPIALLNDRKAQTLANWLKDYPDIQLVTRDRSQTYRASIDQGAPQAMQVADRFHLLQNLDETLEAVFKAHPNDIKTADHQAWSRRYTHTALRHNPRKRQQRLARFHAVQQLKHQGQSLAAIAQQTSLSVRTVRRFLKRERFPERKVRSDQEFSPQLQPFQALLEKSWQQGERNGRELFRQLQQHGYQGSYRTIARFLQRLQQPSQTPPERISKPRRRVVKRAKLTPRQAAFLVLKL</sequence>
<comment type="caution">
    <text evidence="3">The sequence shown here is derived from an EMBL/GenBank/DDBJ whole genome shotgun (WGS) entry which is preliminary data.</text>
</comment>
<evidence type="ECO:0000313" key="2">
    <source>
        <dbReference type="EMBL" id="MFE4108630.1"/>
    </source>
</evidence>
<organism evidence="3 4">
    <name type="scientific">Almyronema epifaneia S1</name>
    <dbReference type="NCBI Taxonomy" id="2991925"/>
    <lineage>
        <taxon>Bacteria</taxon>
        <taxon>Bacillati</taxon>
        <taxon>Cyanobacteriota</taxon>
        <taxon>Cyanophyceae</taxon>
        <taxon>Nodosilineales</taxon>
        <taxon>Nodosilineaceae</taxon>
        <taxon>Almyronema</taxon>
        <taxon>Almyronema epifaneia</taxon>
    </lineage>
</organism>
<dbReference type="InterPro" id="IPR017894">
    <property type="entry name" value="HTH_IS21_transposase_type"/>
</dbReference>
<dbReference type="Proteomes" id="UP001600165">
    <property type="component" value="Unassembled WGS sequence"/>
</dbReference>
<dbReference type="PANTHER" id="PTHR33498:SF1">
    <property type="entry name" value="TRANSPOSASE FOR INSERTION SEQUENCE ELEMENT IS1557"/>
    <property type="match status" value="1"/>
</dbReference>
<dbReference type="RefSeq" id="WP_377968254.1">
    <property type="nucleotide sequence ID" value="NZ_JBHZOL010000121.1"/>
</dbReference>
<dbReference type="EMBL" id="JBHZOL010000121">
    <property type="protein sequence ID" value="MFE4108639.1"/>
    <property type="molecule type" value="Genomic_DNA"/>
</dbReference>
<feature type="domain" description="HTH IS21-type" evidence="1">
    <location>
        <begin position="138"/>
        <end position="202"/>
    </location>
</feature>
<reference evidence="3 4" key="1">
    <citation type="submission" date="2024-10" db="EMBL/GenBank/DDBJ databases">
        <authorList>
            <person name="Ratan Roy A."/>
            <person name="Morales Sandoval P.H."/>
            <person name="De Los Santos Villalobos S."/>
            <person name="Chakraborty S."/>
            <person name="Mukherjee J."/>
        </authorList>
    </citation>
    <scope>NUCLEOTIDE SEQUENCE [LARGE SCALE GENOMIC DNA]</scope>
    <source>
        <strain evidence="3 4">S1</strain>
    </source>
</reference>